<sequence>MPGARDQPRPRRGPSLTLSSDHQTRLCDETAVSEDDEDNKESVGLLSHVNRAGFPMDAITWERMWWIAARQHPGGCDMTCSIRQASQLPKVQTPSVPNFLPSTPIPEKLEAIQKFMCELQYNHTGTQFYEIKKCRPFSGLMDLAKEMIRESLPIKCLEAVVLAIYLTNGLQGVERFPLAFRTRFGGTIFGHVVLGMWSSGKYGALGMSRRPDLMHRSLTFNNLADLVADFGKAYATYWHEVVNLKLGLFLPHNPYSFEQLDWNYLVLNVTKLPPADLRKELEKHARDMKLLKGVAVQGSPNKECKKGTSSPNHSPKRTSTQSQRKISYGDKLSPQGERNKETTSQPPDPYKIRVPEQDDDAGQREYVQVRLQDYRCGACIKSNQRSERIDSETGTPWVGTSRCQGPGNLIAE</sequence>
<feature type="region of interest" description="Disordered" evidence="2">
    <location>
        <begin position="390"/>
        <end position="412"/>
    </location>
</feature>
<evidence type="ECO:0000313" key="4">
    <source>
        <dbReference type="Proteomes" id="UP000694388"/>
    </source>
</evidence>
<evidence type="ECO:0000313" key="3">
    <source>
        <dbReference type="Ensembl" id="ENSEBUP00000019117.1"/>
    </source>
</evidence>
<dbReference type="InterPro" id="IPR028131">
    <property type="entry name" value="VASH1"/>
</dbReference>
<feature type="compositionally biased region" description="Polar residues" evidence="2">
    <location>
        <begin position="307"/>
        <end position="325"/>
    </location>
</feature>
<reference evidence="3" key="1">
    <citation type="submission" date="2025-08" db="UniProtKB">
        <authorList>
            <consortium name="Ensembl"/>
        </authorList>
    </citation>
    <scope>IDENTIFICATION</scope>
</reference>
<accession>A0A8C4QQP2</accession>
<proteinExistence type="predicted"/>
<dbReference type="PANTHER" id="PTHR15750:SF2">
    <property type="entry name" value="VASOHIBIN"/>
    <property type="match status" value="1"/>
</dbReference>
<protein>
    <submittedName>
        <fullName evidence="3">Leucine rich repeat containing 74A</fullName>
    </submittedName>
</protein>
<name>A0A8C4QQP2_EPTBU</name>
<evidence type="ECO:0000256" key="1">
    <source>
        <dbReference type="PIRSR" id="PIRSR628131-1"/>
    </source>
</evidence>
<dbReference type="GO" id="GO:0045765">
    <property type="term" value="P:regulation of angiogenesis"/>
    <property type="evidence" value="ECO:0007669"/>
    <property type="project" value="InterPro"/>
</dbReference>
<evidence type="ECO:0000256" key="2">
    <source>
        <dbReference type="SAM" id="MobiDB-lite"/>
    </source>
</evidence>
<dbReference type="Ensembl" id="ENSEBUT00000019693.1">
    <property type="protein sequence ID" value="ENSEBUP00000019117.1"/>
    <property type="gene ID" value="ENSEBUG00000011876.1"/>
</dbReference>
<organism evidence="3 4">
    <name type="scientific">Eptatretus burgeri</name>
    <name type="common">Inshore hagfish</name>
    <dbReference type="NCBI Taxonomy" id="7764"/>
    <lineage>
        <taxon>Eukaryota</taxon>
        <taxon>Metazoa</taxon>
        <taxon>Chordata</taxon>
        <taxon>Craniata</taxon>
        <taxon>Vertebrata</taxon>
        <taxon>Cyclostomata</taxon>
        <taxon>Myxini</taxon>
        <taxon>Myxiniformes</taxon>
        <taxon>Myxinidae</taxon>
        <taxon>Eptatretinae</taxon>
        <taxon>Eptatretus</taxon>
    </lineage>
</organism>
<dbReference type="Pfam" id="PF14822">
    <property type="entry name" value="Vasohibin"/>
    <property type="match status" value="1"/>
</dbReference>
<dbReference type="GeneTree" id="ENSGT00940000154297"/>
<dbReference type="Proteomes" id="UP000694388">
    <property type="component" value="Unplaced"/>
</dbReference>
<feature type="active site" evidence="1">
    <location>
        <position position="191"/>
    </location>
</feature>
<dbReference type="AlphaFoldDB" id="A0A8C4QQP2"/>
<reference evidence="3" key="2">
    <citation type="submission" date="2025-09" db="UniProtKB">
        <authorList>
            <consortium name="Ensembl"/>
        </authorList>
    </citation>
    <scope>IDENTIFICATION</scope>
</reference>
<keyword evidence="4" id="KW-1185">Reference proteome</keyword>
<feature type="active site" evidence="1">
    <location>
        <position position="208"/>
    </location>
</feature>
<feature type="region of interest" description="Disordered" evidence="2">
    <location>
        <begin position="296"/>
        <end position="361"/>
    </location>
</feature>
<feature type="region of interest" description="Disordered" evidence="2">
    <location>
        <begin position="1"/>
        <end position="25"/>
    </location>
</feature>
<dbReference type="GO" id="GO:0005737">
    <property type="term" value="C:cytoplasm"/>
    <property type="evidence" value="ECO:0007669"/>
    <property type="project" value="InterPro"/>
</dbReference>
<dbReference type="PANTHER" id="PTHR15750">
    <property type="entry name" value="VASOHIBIN-1-LIKE ISOFORM X2"/>
    <property type="match status" value="1"/>
</dbReference>
<feature type="active site" evidence="1">
    <location>
        <position position="156"/>
    </location>
</feature>